<feature type="compositionally biased region" description="Low complexity" evidence="1">
    <location>
        <begin position="92"/>
        <end position="101"/>
    </location>
</feature>
<gene>
    <name evidence="2" type="ORF">FALBO_16759</name>
</gene>
<name>A0A8H4NX33_9HYPO</name>
<feature type="region of interest" description="Disordered" evidence="1">
    <location>
        <begin position="20"/>
        <end position="135"/>
    </location>
</feature>
<accession>A0A8H4NX33</accession>
<dbReference type="OrthoDB" id="5237293at2759"/>
<keyword evidence="3" id="KW-1185">Reference proteome</keyword>
<evidence type="ECO:0000256" key="1">
    <source>
        <dbReference type="SAM" id="MobiDB-lite"/>
    </source>
</evidence>
<evidence type="ECO:0000313" key="2">
    <source>
        <dbReference type="EMBL" id="KAF4448728.1"/>
    </source>
</evidence>
<protein>
    <submittedName>
        <fullName evidence="2">Uncharacterized protein</fullName>
    </submittedName>
</protein>
<organism evidence="2 3">
    <name type="scientific">Fusarium albosuccineum</name>
    <dbReference type="NCBI Taxonomy" id="1237068"/>
    <lineage>
        <taxon>Eukaryota</taxon>
        <taxon>Fungi</taxon>
        <taxon>Dikarya</taxon>
        <taxon>Ascomycota</taxon>
        <taxon>Pezizomycotina</taxon>
        <taxon>Sordariomycetes</taxon>
        <taxon>Hypocreomycetidae</taxon>
        <taxon>Hypocreales</taxon>
        <taxon>Nectriaceae</taxon>
        <taxon>Fusarium</taxon>
        <taxon>Fusarium decemcellulare species complex</taxon>
    </lineage>
</organism>
<dbReference type="EMBL" id="JAADYS010003280">
    <property type="protein sequence ID" value="KAF4448728.1"/>
    <property type="molecule type" value="Genomic_DNA"/>
</dbReference>
<evidence type="ECO:0000313" key="3">
    <source>
        <dbReference type="Proteomes" id="UP000554235"/>
    </source>
</evidence>
<feature type="compositionally biased region" description="Basic residues" evidence="1">
    <location>
        <begin position="77"/>
        <end position="89"/>
    </location>
</feature>
<dbReference type="Proteomes" id="UP000554235">
    <property type="component" value="Unassembled WGS sequence"/>
</dbReference>
<reference evidence="2 3" key="1">
    <citation type="submission" date="2020-01" db="EMBL/GenBank/DDBJ databases">
        <title>Identification and distribution of gene clusters putatively required for synthesis of sphingolipid metabolism inhibitors in phylogenetically diverse species of the filamentous fungus Fusarium.</title>
        <authorList>
            <person name="Kim H.-S."/>
            <person name="Busman M."/>
            <person name="Brown D.W."/>
            <person name="Divon H."/>
            <person name="Uhlig S."/>
            <person name="Proctor R.H."/>
        </authorList>
    </citation>
    <scope>NUCLEOTIDE SEQUENCE [LARGE SCALE GENOMIC DNA]</scope>
    <source>
        <strain evidence="2 3">NRRL 20459</strain>
    </source>
</reference>
<feature type="non-terminal residue" evidence="2">
    <location>
        <position position="157"/>
    </location>
</feature>
<feature type="compositionally biased region" description="Low complexity" evidence="1">
    <location>
        <begin position="114"/>
        <end position="129"/>
    </location>
</feature>
<comment type="caution">
    <text evidence="2">The sequence shown here is derived from an EMBL/GenBank/DDBJ whole genome shotgun (WGS) entry which is preliminary data.</text>
</comment>
<dbReference type="AlphaFoldDB" id="A0A8H4NX33"/>
<feature type="compositionally biased region" description="Polar residues" evidence="1">
    <location>
        <begin position="35"/>
        <end position="50"/>
    </location>
</feature>
<sequence>MLYYSEYHPDRAEHDINHNASARSPLHPDVDGMDSANSSSFRDMAPNQQPHIDLNELMEPAIDGPPSPERIRQLSKQMKHASHLNRGHRTASSGSSSLLNSERPGWEQALDNMSITRRSSQRSTTSGSPSRDRPDLLDLARRWKIFLPNTCTLSGRS</sequence>
<proteinExistence type="predicted"/>